<accession>A0A1A9ZTT5</accession>
<evidence type="ECO:0000313" key="1">
    <source>
        <dbReference type="EnsemblMetazoa" id="GPAI024739-PA"/>
    </source>
</evidence>
<dbReference type="VEuPathDB" id="VectorBase:GPAI024739"/>
<dbReference type="AlphaFoldDB" id="A0A1A9ZTT5"/>
<name>A0A1A9ZTT5_GLOPL</name>
<keyword evidence="2" id="KW-1185">Reference proteome</keyword>
<dbReference type="Proteomes" id="UP000092445">
    <property type="component" value="Unassembled WGS sequence"/>
</dbReference>
<organism evidence="1 2">
    <name type="scientific">Glossina pallidipes</name>
    <name type="common">Tsetse fly</name>
    <dbReference type="NCBI Taxonomy" id="7398"/>
    <lineage>
        <taxon>Eukaryota</taxon>
        <taxon>Metazoa</taxon>
        <taxon>Ecdysozoa</taxon>
        <taxon>Arthropoda</taxon>
        <taxon>Hexapoda</taxon>
        <taxon>Insecta</taxon>
        <taxon>Pterygota</taxon>
        <taxon>Neoptera</taxon>
        <taxon>Endopterygota</taxon>
        <taxon>Diptera</taxon>
        <taxon>Brachycera</taxon>
        <taxon>Muscomorpha</taxon>
        <taxon>Hippoboscoidea</taxon>
        <taxon>Glossinidae</taxon>
        <taxon>Glossina</taxon>
    </lineage>
</organism>
<evidence type="ECO:0000313" key="2">
    <source>
        <dbReference type="Proteomes" id="UP000092445"/>
    </source>
</evidence>
<proteinExistence type="predicted"/>
<sequence length="200" mass="22973">MQRTTHRIMIAITLIEQTRLTTPYGKLCIRPSERPTASQQFMRALLDSSLPEPRVHEATIALQPNGSHPHKEAQPPDYAIPKLGRWVRNGLPYDNRAPLLEPTKANNTRHLRIKRPVFKCVINDDSDDNDSDKLEYLWDGAILNVTEFKLCRNKTIQVSTLFANILKFFEIKSTECLQTLTNKEEDEEFVLGKGQSLIEF</sequence>
<protein>
    <submittedName>
        <fullName evidence="1">Uncharacterized protein</fullName>
    </submittedName>
</protein>
<reference evidence="1" key="2">
    <citation type="submission" date="2020-05" db="UniProtKB">
        <authorList>
            <consortium name="EnsemblMetazoa"/>
        </authorList>
    </citation>
    <scope>IDENTIFICATION</scope>
    <source>
        <strain evidence="1">IAEA</strain>
    </source>
</reference>
<dbReference type="EnsemblMetazoa" id="GPAI024739-RA">
    <property type="protein sequence ID" value="GPAI024739-PA"/>
    <property type="gene ID" value="GPAI024739"/>
</dbReference>
<reference evidence="2" key="1">
    <citation type="submission" date="2014-03" db="EMBL/GenBank/DDBJ databases">
        <authorList>
            <person name="Aksoy S."/>
            <person name="Warren W."/>
            <person name="Wilson R.K."/>
        </authorList>
    </citation>
    <scope>NUCLEOTIDE SEQUENCE [LARGE SCALE GENOMIC DNA]</scope>
    <source>
        <strain evidence="2">IAEA</strain>
    </source>
</reference>